<evidence type="ECO:0000313" key="1">
    <source>
        <dbReference type="EMBL" id="EIQ82905.1"/>
    </source>
</evidence>
<organism evidence="1 2">
    <name type="scientific">Streptococcus canis FSL Z3-227</name>
    <dbReference type="NCBI Taxonomy" id="482234"/>
    <lineage>
        <taxon>Bacteria</taxon>
        <taxon>Bacillati</taxon>
        <taxon>Bacillota</taxon>
        <taxon>Bacilli</taxon>
        <taxon>Lactobacillales</taxon>
        <taxon>Streptococcaceae</taxon>
        <taxon>Streptococcus</taxon>
    </lineage>
</organism>
<dbReference type="AlphaFoldDB" id="A0AAV3FUV2"/>
<sequence length="30" mass="3304">MMNLNQTDLIVSEVPKTSQTLASMLNLPVD</sequence>
<gene>
    <name evidence="1" type="ORF">SCAZ3_11100</name>
</gene>
<dbReference type="Proteomes" id="UP000004423">
    <property type="component" value="Unassembled WGS sequence"/>
</dbReference>
<name>A0AAV3FUV2_STRCB</name>
<comment type="caution">
    <text evidence="1">The sequence shown here is derived from an EMBL/GenBank/DDBJ whole genome shotgun (WGS) entry which is preliminary data.</text>
</comment>
<reference evidence="1 2" key="1">
    <citation type="journal article" date="2012" name="PLoS ONE">
        <title>Gene Repertoire Evolution of Streptococcus pyogenes Inferred from Phylogenomic Analysis with Streptococcus canis and Streptococcus dysgalactiae.</title>
        <authorList>
            <person name="Lefebure T."/>
            <person name="Richards V.P."/>
            <person name="Lang P."/>
            <person name="Pavinski-Bitar P."/>
            <person name="Stanhope M.J."/>
        </authorList>
    </citation>
    <scope>NUCLEOTIDE SEQUENCE [LARGE SCALE GENOMIC DNA]</scope>
    <source>
        <strain evidence="1 2">FSL Z3-227</strain>
    </source>
</reference>
<dbReference type="EMBL" id="AIDX01000001">
    <property type="protein sequence ID" value="EIQ82905.1"/>
    <property type="molecule type" value="Genomic_DNA"/>
</dbReference>
<accession>A0AAV3FUV2</accession>
<evidence type="ECO:0000313" key="2">
    <source>
        <dbReference type="Proteomes" id="UP000004423"/>
    </source>
</evidence>
<protein>
    <submittedName>
        <fullName evidence="1">Uncharacterized protein</fullName>
    </submittedName>
</protein>
<proteinExistence type="predicted"/>